<dbReference type="RefSeq" id="WP_137260480.1">
    <property type="nucleotide sequence ID" value="NZ_SZQL01000002.1"/>
</dbReference>
<gene>
    <name evidence="2" type="ORF">FC093_04085</name>
</gene>
<sequence length="557" mass="62291">MNNSAIANNFSLLAKLMDIHGENSFKSKSYANAAFTIDKLPAELSQLPEEKIESIKGIGEAICKKILQQLHTGELPLLNEYIQKTPIGVLEMLKIKGLGAKKISTIWKELEIETIGELLYACNENRLMLYKGFGEKTQQNIKEAIEFYLQNQGSYLYAEISGYADALTQQLQAALPQNTFLLTGAVRRHLEIVEQIEWITTAAVTELQDFFTNQQFETLSINSSTVTFKSPHNVEVQFHLANTSNQFTKLFITSCSEAFLQAWQQQFPLKESYNSEEIIFTEAGIAFIPPYLRESPAIISKAKDNNLPEVIQPKDITAIIHSHSTWSDGSFTIAAMAKAAIEKGFQYLVISDHSKTATYAGGLYEEKVSAQHQEINELNAKLAPFKIFKSIESDILSDGSLDYASDVLTTFDLVIASVHSNLKMSEDRAMKRLLIAIENPYTSILGHMTGRLLLSRSGFPVNHKTIIDACAANNVVIELNANPRRLDMDWRYIDYALEKGVLISIDPDAHSINGFNDIYYGVLVAQKAGLTKQQNLSSFSLQQFETFIAGQKAKRPM</sequence>
<dbReference type="CDD" id="cd07436">
    <property type="entry name" value="PHP_PolX"/>
    <property type="match status" value="1"/>
</dbReference>
<accession>A0A4U3L6K1</accession>
<dbReference type="PIRSF" id="PIRSF005047">
    <property type="entry name" value="UCP005047_YshC"/>
    <property type="match status" value="1"/>
</dbReference>
<comment type="caution">
    <text evidence="2">The sequence shown here is derived from an EMBL/GenBank/DDBJ whole genome shotgun (WGS) entry which is preliminary data.</text>
</comment>
<dbReference type="PANTHER" id="PTHR36928:SF1">
    <property type="entry name" value="PHOSPHATASE YCDX-RELATED"/>
    <property type="match status" value="1"/>
</dbReference>
<organism evidence="2 3">
    <name type="scientific">Ilyomonas limi</name>
    <dbReference type="NCBI Taxonomy" id="2575867"/>
    <lineage>
        <taxon>Bacteria</taxon>
        <taxon>Pseudomonadati</taxon>
        <taxon>Bacteroidota</taxon>
        <taxon>Chitinophagia</taxon>
        <taxon>Chitinophagales</taxon>
        <taxon>Chitinophagaceae</taxon>
        <taxon>Ilyomonas</taxon>
    </lineage>
</organism>
<feature type="domain" description="Polymerase/histidinol phosphatase N-terminal" evidence="1">
    <location>
        <begin position="318"/>
        <end position="397"/>
    </location>
</feature>
<keyword evidence="3" id="KW-1185">Reference proteome</keyword>
<proteinExistence type="predicted"/>
<dbReference type="SMART" id="SM00481">
    <property type="entry name" value="POLIIIAc"/>
    <property type="match status" value="1"/>
</dbReference>
<dbReference type="PANTHER" id="PTHR36928">
    <property type="entry name" value="PHOSPHATASE YCDX-RELATED"/>
    <property type="match status" value="1"/>
</dbReference>
<keyword evidence="2" id="KW-0269">Exonuclease</keyword>
<dbReference type="GO" id="GO:0008270">
    <property type="term" value="F:zinc ion binding"/>
    <property type="evidence" value="ECO:0007669"/>
    <property type="project" value="TreeGrafter"/>
</dbReference>
<dbReference type="GO" id="GO:0042578">
    <property type="term" value="F:phosphoric ester hydrolase activity"/>
    <property type="evidence" value="ECO:0007669"/>
    <property type="project" value="TreeGrafter"/>
</dbReference>
<dbReference type="SUPFAM" id="SSF89550">
    <property type="entry name" value="PHP domain-like"/>
    <property type="match status" value="1"/>
</dbReference>
<keyword evidence="2" id="KW-0378">Hydrolase</keyword>
<dbReference type="Gene3D" id="1.10.150.20">
    <property type="entry name" value="5' to 3' exonuclease, C-terminal subdomain"/>
    <property type="match status" value="1"/>
</dbReference>
<dbReference type="Gene3D" id="3.20.20.140">
    <property type="entry name" value="Metal-dependent hydrolases"/>
    <property type="match status" value="1"/>
</dbReference>
<evidence type="ECO:0000313" key="3">
    <source>
        <dbReference type="Proteomes" id="UP000305848"/>
    </source>
</evidence>
<dbReference type="InterPro" id="IPR027421">
    <property type="entry name" value="DNA_pol_lamdba_lyase_dom_sf"/>
</dbReference>
<dbReference type="InterPro" id="IPR047967">
    <property type="entry name" value="PolX_PHP"/>
</dbReference>
<dbReference type="Pfam" id="PF02811">
    <property type="entry name" value="PHP"/>
    <property type="match status" value="1"/>
</dbReference>
<dbReference type="OrthoDB" id="9808747at2"/>
<evidence type="ECO:0000313" key="2">
    <source>
        <dbReference type="EMBL" id="TKK70881.1"/>
    </source>
</evidence>
<dbReference type="GO" id="GO:0005829">
    <property type="term" value="C:cytosol"/>
    <property type="evidence" value="ECO:0007669"/>
    <property type="project" value="TreeGrafter"/>
</dbReference>
<dbReference type="InterPro" id="IPR010996">
    <property type="entry name" value="HHH_MUS81"/>
</dbReference>
<reference evidence="2 3" key="1">
    <citation type="submission" date="2019-05" db="EMBL/GenBank/DDBJ databases">
        <title>Panacibacter sp. strain 17mud1-8 Genome sequencing and assembly.</title>
        <authorList>
            <person name="Chhetri G."/>
        </authorList>
    </citation>
    <scope>NUCLEOTIDE SEQUENCE [LARGE SCALE GENOMIC DNA]</scope>
    <source>
        <strain evidence="2 3">17mud1-8</strain>
    </source>
</reference>
<dbReference type="Pfam" id="PF14520">
    <property type="entry name" value="HHH_5"/>
    <property type="match status" value="1"/>
</dbReference>
<evidence type="ECO:0000259" key="1">
    <source>
        <dbReference type="SMART" id="SM00481"/>
    </source>
</evidence>
<dbReference type="Pfam" id="PF14716">
    <property type="entry name" value="HHH_8"/>
    <property type="match status" value="1"/>
</dbReference>
<dbReference type="AlphaFoldDB" id="A0A4U3L6K1"/>
<name>A0A4U3L6K1_9BACT</name>
<protein>
    <submittedName>
        <fullName evidence="2">DNA polymerase/3'-5' exonuclease PolX</fullName>
    </submittedName>
</protein>
<dbReference type="GO" id="GO:0004527">
    <property type="term" value="F:exonuclease activity"/>
    <property type="evidence" value="ECO:0007669"/>
    <property type="project" value="UniProtKB-KW"/>
</dbReference>
<dbReference type="InterPro" id="IPR004013">
    <property type="entry name" value="PHP_dom"/>
</dbReference>
<dbReference type="InterPro" id="IPR022311">
    <property type="entry name" value="PolX-like"/>
</dbReference>
<keyword evidence="2" id="KW-0540">Nuclease</keyword>
<dbReference type="InterPro" id="IPR016195">
    <property type="entry name" value="Pol/histidinol_Pase-like"/>
</dbReference>
<dbReference type="InterPro" id="IPR003141">
    <property type="entry name" value="Pol/His_phosphatase_N"/>
</dbReference>
<dbReference type="Gene3D" id="1.10.150.110">
    <property type="entry name" value="DNA polymerase beta, N-terminal domain-like"/>
    <property type="match status" value="1"/>
</dbReference>
<dbReference type="EMBL" id="SZQL01000002">
    <property type="protein sequence ID" value="TKK70881.1"/>
    <property type="molecule type" value="Genomic_DNA"/>
</dbReference>
<dbReference type="Proteomes" id="UP000305848">
    <property type="component" value="Unassembled WGS sequence"/>
</dbReference>
<dbReference type="InterPro" id="IPR050243">
    <property type="entry name" value="PHP_phosphatase"/>
</dbReference>
<dbReference type="SUPFAM" id="SSF47802">
    <property type="entry name" value="DNA polymerase beta, N-terminal domain-like"/>
    <property type="match status" value="1"/>
</dbReference>